<sequence>MVSSYIEIILALTLLFVCYFFYTLFQPVLLSRQRSLLHATSLTLIIVLAIWIQLGGFIQMHHNIGSAQSMKSQLSKKCGVSYAACILSARMAATDHQWKRVDWFLKQAEQFEVNDDARTQLSLLSQINQESNSALVVRRVKNWLASHPNDMVIMEAVARRMIFENRLEAAGDLYQQMKNNCLDINQCSKLEEIEEMLLSRMKV</sequence>
<keyword evidence="1" id="KW-0472">Membrane</keyword>
<feature type="transmembrane region" description="Helical" evidence="1">
    <location>
        <begin position="6"/>
        <end position="25"/>
    </location>
</feature>
<protein>
    <submittedName>
        <fullName evidence="2">Uncharacterized protein</fullName>
    </submittedName>
</protein>
<feature type="transmembrane region" description="Helical" evidence="1">
    <location>
        <begin position="37"/>
        <end position="58"/>
    </location>
</feature>
<dbReference type="RefSeq" id="WP_258568710.1">
    <property type="nucleotide sequence ID" value="NZ_CP092900.1"/>
</dbReference>
<evidence type="ECO:0000256" key="1">
    <source>
        <dbReference type="SAM" id="Phobius"/>
    </source>
</evidence>
<organism evidence="2 3">
    <name type="scientific">Candidatus Comchoanobacter bicostacola</name>
    <dbReference type="NCBI Taxonomy" id="2919598"/>
    <lineage>
        <taxon>Bacteria</taxon>
        <taxon>Pseudomonadati</taxon>
        <taxon>Pseudomonadota</taxon>
        <taxon>Gammaproteobacteria</taxon>
        <taxon>Candidatus Comchoanobacterales</taxon>
        <taxon>Candidatus Comchoanobacteraceae</taxon>
        <taxon>Candidatus Comchoanobacter</taxon>
    </lineage>
</organism>
<name>A0ABY5DL04_9GAMM</name>
<keyword evidence="1" id="KW-0812">Transmembrane</keyword>
<reference evidence="2 3" key="1">
    <citation type="journal article" date="2022" name="Nat. Microbiol.">
        <title>The microbiome of a bacterivorous marine choanoflagellate contains a resource-demanding obligate bacterial associate.</title>
        <authorList>
            <person name="Needham D.M."/>
            <person name="Poirier C."/>
            <person name="Bachy C."/>
            <person name="George E.E."/>
            <person name="Wilken S."/>
            <person name="Yung C.C.M."/>
            <person name="Limardo A.J."/>
            <person name="Morando M."/>
            <person name="Sudek L."/>
            <person name="Malmstrom R.R."/>
            <person name="Keeling P.J."/>
            <person name="Santoro A.E."/>
            <person name="Worden A.Z."/>
        </authorList>
    </citation>
    <scope>NUCLEOTIDE SEQUENCE [LARGE SCALE GENOMIC DNA]</scope>
    <source>
        <strain evidence="2 3">Comchoano-1</strain>
    </source>
</reference>
<dbReference type="Proteomes" id="UP001055955">
    <property type="component" value="Chromosome"/>
</dbReference>
<accession>A0ABY5DL04</accession>
<gene>
    <name evidence="2" type="ORF">MMH89_02000</name>
</gene>
<dbReference type="EMBL" id="CP092900">
    <property type="protein sequence ID" value="UTC24921.1"/>
    <property type="molecule type" value="Genomic_DNA"/>
</dbReference>
<proteinExistence type="predicted"/>
<evidence type="ECO:0000313" key="3">
    <source>
        <dbReference type="Proteomes" id="UP001055955"/>
    </source>
</evidence>
<keyword evidence="1" id="KW-1133">Transmembrane helix</keyword>
<keyword evidence="3" id="KW-1185">Reference proteome</keyword>
<evidence type="ECO:0000313" key="2">
    <source>
        <dbReference type="EMBL" id="UTC24921.1"/>
    </source>
</evidence>